<keyword evidence="5 7" id="KW-0067">ATP-binding</keyword>
<dbReference type="PANTHER" id="PTHR18866">
    <property type="entry name" value="CARBOXYLASE:PYRUVATE/ACETYL-COA/PROPIONYL-COA CARBOXYLASE"/>
    <property type="match status" value="1"/>
</dbReference>
<dbReference type="InterPro" id="IPR003778">
    <property type="entry name" value="CT_A_B"/>
</dbReference>
<dbReference type="SUPFAM" id="SSF56059">
    <property type="entry name" value="Glutathione synthetase ATP-binding domain-like"/>
    <property type="match status" value="1"/>
</dbReference>
<dbReference type="InterPro" id="IPR005479">
    <property type="entry name" value="CPAse_ATP-bd"/>
</dbReference>
<keyword evidence="4" id="KW-0378">Hydrolase</keyword>
<dbReference type="EC" id="6.3.4.6" evidence="12"/>
<feature type="region of interest" description="Disordered" evidence="8">
    <location>
        <begin position="669"/>
        <end position="692"/>
    </location>
</feature>
<dbReference type="PROSITE" id="PS50975">
    <property type="entry name" value="ATP_GRASP"/>
    <property type="match status" value="1"/>
</dbReference>
<dbReference type="Gene3D" id="3.30.470.20">
    <property type="entry name" value="ATP-grasp fold, B domain"/>
    <property type="match status" value="1"/>
</dbReference>
<dbReference type="RefSeq" id="WP_322411191.1">
    <property type="nucleotide sequence ID" value="NZ_CP139779.1"/>
</dbReference>
<dbReference type="InterPro" id="IPR014084">
    <property type="entry name" value="Urea_COase"/>
</dbReference>
<evidence type="ECO:0000256" key="3">
    <source>
        <dbReference type="ARBA" id="ARBA00022741"/>
    </source>
</evidence>
<dbReference type="Pfam" id="PF02786">
    <property type="entry name" value="CPSase_L_D2"/>
    <property type="match status" value="1"/>
</dbReference>
<accession>A0ABZ0VD74</accession>
<dbReference type="SMART" id="SM00796">
    <property type="entry name" value="AHS1"/>
    <property type="match status" value="1"/>
</dbReference>
<feature type="domain" description="Lipoyl-binding" evidence="9">
    <location>
        <begin position="1113"/>
        <end position="1191"/>
    </location>
</feature>
<dbReference type="InterPro" id="IPR003833">
    <property type="entry name" value="CT_C_D"/>
</dbReference>
<dbReference type="InterPro" id="IPR011764">
    <property type="entry name" value="Biotin_carboxylation_dom"/>
</dbReference>
<feature type="domain" description="ATP-grasp" evidence="10">
    <location>
        <begin position="122"/>
        <end position="319"/>
    </location>
</feature>
<dbReference type="Pfam" id="PF02682">
    <property type="entry name" value="CT_C_D"/>
    <property type="match status" value="1"/>
</dbReference>
<evidence type="ECO:0000259" key="11">
    <source>
        <dbReference type="PROSITE" id="PS50979"/>
    </source>
</evidence>
<dbReference type="PANTHER" id="PTHR18866:SF128">
    <property type="entry name" value="UREA AMIDOLYASE"/>
    <property type="match status" value="1"/>
</dbReference>
<dbReference type="SUPFAM" id="SSF50891">
    <property type="entry name" value="Cyclophilin-like"/>
    <property type="match status" value="2"/>
</dbReference>
<dbReference type="SMART" id="SM00878">
    <property type="entry name" value="Biotin_carb_C"/>
    <property type="match status" value="1"/>
</dbReference>
<dbReference type="InterPro" id="IPR005481">
    <property type="entry name" value="BC-like_N"/>
</dbReference>
<dbReference type="InterPro" id="IPR005482">
    <property type="entry name" value="Biotin_COase_C"/>
</dbReference>
<dbReference type="CDD" id="cd06850">
    <property type="entry name" value="biotinyl_domain"/>
    <property type="match status" value="1"/>
</dbReference>
<evidence type="ECO:0000256" key="1">
    <source>
        <dbReference type="ARBA" id="ARBA00001953"/>
    </source>
</evidence>
<dbReference type="EMBL" id="CP139779">
    <property type="protein sequence ID" value="WQB71074.1"/>
    <property type="molecule type" value="Genomic_DNA"/>
</dbReference>
<keyword evidence="3 7" id="KW-0547">Nucleotide-binding</keyword>
<dbReference type="InterPro" id="IPR050856">
    <property type="entry name" value="Biotin_carboxylase_complex"/>
</dbReference>
<evidence type="ECO:0000313" key="13">
    <source>
        <dbReference type="Proteomes" id="UP001324533"/>
    </source>
</evidence>
<reference evidence="12 13" key="1">
    <citation type="submission" date="2023-06" db="EMBL/GenBank/DDBJ databases">
        <title>Rock-solubilizing bacteria, Microbacterium invictum, promotes re-establishment of vegetation in rocky wasteland by accelerating rock bio-weathering and reshaping soil bacterial community.</title>
        <authorList>
            <person name="Liu C."/>
        </authorList>
    </citation>
    <scope>NUCLEOTIDE SEQUENCE [LARGE SCALE GENOMIC DNA]</scope>
    <source>
        <strain evidence="12 13">X-18</strain>
    </source>
</reference>
<name>A0ABZ0VD74_9MICO</name>
<dbReference type="Proteomes" id="UP001324533">
    <property type="component" value="Chromosome"/>
</dbReference>
<dbReference type="PROSITE" id="PS00866">
    <property type="entry name" value="CPSASE_1"/>
    <property type="match status" value="1"/>
</dbReference>
<protein>
    <submittedName>
        <fullName evidence="12">Urea carboxylase</fullName>
        <ecNumber evidence="12">6.3.4.6</ecNumber>
    </submittedName>
</protein>
<keyword evidence="6" id="KW-0092">Biotin</keyword>
<dbReference type="Pfam" id="PF00364">
    <property type="entry name" value="Biotin_lipoyl"/>
    <property type="match status" value="1"/>
</dbReference>
<dbReference type="InterPro" id="IPR011053">
    <property type="entry name" value="Single_hybrid_motif"/>
</dbReference>
<feature type="domain" description="Biotin carboxylation" evidence="11">
    <location>
        <begin position="3"/>
        <end position="450"/>
    </location>
</feature>
<dbReference type="Gene3D" id="3.30.1360.40">
    <property type="match status" value="1"/>
</dbReference>
<dbReference type="InterPro" id="IPR000089">
    <property type="entry name" value="Biotin_lipoyl"/>
</dbReference>
<dbReference type="InterPro" id="IPR001882">
    <property type="entry name" value="Biotin_BS"/>
</dbReference>
<dbReference type="GO" id="GO:0004847">
    <property type="term" value="F:urea carboxylase activity"/>
    <property type="evidence" value="ECO:0007669"/>
    <property type="project" value="UniProtKB-EC"/>
</dbReference>
<dbReference type="PROSITE" id="PS00867">
    <property type="entry name" value="CPSASE_2"/>
    <property type="match status" value="1"/>
</dbReference>
<evidence type="ECO:0000256" key="2">
    <source>
        <dbReference type="ARBA" id="ARBA00022598"/>
    </source>
</evidence>
<dbReference type="PROSITE" id="PS50968">
    <property type="entry name" value="BIOTINYL_LIPOYL"/>
    <property type="match status" value="1"/>
</dbReference>
<proteinExistence type="predicted"/>
<evidence type="ECO:0000256" key="8">
    <source>
        <dbReference type="SAM" id="MobiDB-lite"/>
    </source>
</evidence>
<evidence type="ECO:0000259" key="9">
    <source>
        <dbReference type="PROSITE" id="PS50968"/>
    </source>
</evidence>
<dbReference type="Pfam" id="PF02626">
    <property type="entry name" value="CT_A_B"/>
    <property type="match status" value="1"/>
</dbReference>
<dbReference type="PROSITE" id="PS00188">
    <property type="entry name" value="BIOTIN"/>
    <property type="match status" value="1"/>
</dbReference>
<keyword evidence="2 12" id="KW-0436">Ligase</keyword>
<evidence type="ECO:0000259" key="10">
    <source>
        <dbReference type="PROSITE" id="PS50975"/>
    </source>
</evidence>
<dbReference type="SUPFAM" id="SSF51246">
    <property type="entry name" value="Rudiment single hybrid motif"/>
    <property type="match status" value="1"/>
</dbReference>
<evidence type="ECO:0000256" key="7">
    <source>
        <dbReference type="PROSITE-ProRule" id="PRU00409"/>
    </source>
</evidence>
<dbReference type="InterPro" id="IPR011054">
    <property type="entry name" value="Rudment_hybrid_motif"/>
</dbReference>
<dbReference type="NCBIfam" id="TIGR02712">
    <property type="entry name" value="urea_carbox"/>
    <property type="match status" value="1"/>
</dbReference>
<dbReference type="NCBIfam" id="TIGR00724">
    <property type="entry name" value="urea_amlyse_rel"/>
    <property type="match status" value="1"/>
</dbReference>
<evidence type="ECO:0000256" key="5">
    <source>
        <dbReference type="ARBA" id="ARBA00022840"/>
    </source>
</evidence>
<evidence type="ECO:0000256" key="6">
    <source>
        <dbReference type="ARBA" id="ARBA00023267"/>
    </source>
</evidence>
<dbReference type="SUPFAM" id="SSF160467">
    <property type="entry name" value="PH0987 N-terminal domain-like"/>
    <property type="match status" value="1"/>
</dbReference>
<dbReference type="InterPro" id="IPR029000">
    <property type="entry name" value="Cyclophilin-like_dom_sf"/>
</dbReference>
<dbReference type="Gene3D" id="2.40.100.10">
    <property type="entry name" value="Cyclophilin-like"/>
    <property type="match status" value="2"/>
</dbReference>
<dbReference type="SUPFAM" id="SSF51230">
    <property type="entry name" value="Single hybrid motif"/>
    <property type="match status" value="1"/>
</dbReference>
<dbReference type="Pfam" id="PF02785">
    <property type="entry name" value="Biotin_carb_C"/>
    <property type="match status" value="1"/>
</dbReference>
<dbReference type="SMART" id="SM00797">
    <property type="entry name" value="AHS2"/>
    <property type="match status" value="1"/>
</dbReference>
<evidence type="ECO:0000313" key="12">
    <source>
        <dbReference type="EMBL" id="WQB71074.1"/>
    </source>
</evidence>
<sequence length="1194" mass="126580">MTGFDTVLIANRGEIARRIIRTARAQGLRTVAVYSDADRAAPHVREADVAIRLGPAPAAESYLRTDALLEAAARTGAGAVHPGYGFLAENADAARSVEAAGLAWVGPTPDQLEAFGLKHRARALAEAAGVPLLPGTGVLSSLAEAEAAADAIGYPVILKATGGGGGIGMRACADRAELRAAWDAVSRQAAASFAAAGLFLEKLVRPARHVEVQLFGDGAGRVAVLGDRDCSLQRRNQKVIEEAPAPGLPDDVRATLHASASALAAGIRYRSAGTAEFVYDPVAERAYFLEVNARLQVEHPVTEAVFGVDLVALMLDLAAGNAVPDALFDEPLAPTGHAVEARVYAEDPDRDNTPSTGLVTAVRMPEGEGIRVDTWIEPGLEVTPFYDPLLAKVIAFGADRDTAFDRLSVALAETRVDGIVTGAGMLRTLAVDPVVRSVAHSTGTVDGARDPDPRIEVVDPGMMTTVQDLPGRIGYWQVGVPPSGPMDSVSFRAANLAVGNPEEAPALEATLSGPVLRFTAETVVAVTGAATPVFIDDVPAPMWEPVLVPAGGVLRIGATEGPGIRVYVGVRGGLDVPPYLGSASTFTLGGFGGHGGRALVAGDVLRRGDMADTTPSPIDPGRRPHLTASWQLAVTEGPHAAPEFFTREDIDELYAAEYRVQVNSARTGVRLSGPRPRWARTDGGEAGLHPSNIHDTPYAVGALDFTGDTPVLLGPDGPSLGGFVCPVVVASGDLWKLGQLRPGDVVRFVPVREADAAALDPAAPTLLRHGGDGDDGILFRRESDDTAGRPGTTYRRDGDDNVLVEFGDQTLDLGLRMRVHALQAALAEAAPAGILDVTPGIRSLQIHTDAATLRASTLVGLLRELDDALPPTSALTVPSREVHLPLSWDDPVTRLAIERYMAGVRDDAPWTPSNIEFIRRINGLDSIDDVYRTVFDAQYLVMGLGDVYLGAPVATPLDPRHRLVTTKYNPARTWTAENSVGIGGAYLCIYGMEGPGGYQFVGRTVQIWNRFRRGGLFAENPWALRFFDRIRWYPVSAEELLELRAETDAGRAEFRTEEGTFALAEHERFLADNADDIARFRASQGEAFAAERDRWRASGEFDRPMQADAAAETPTQELPPGAVGVRAPFAATVWKVEAEPGTAVTEGDRVVVLEAMKMESPVTAAAAGSIVEVYVRPGERVAAGQLLAAVGVDR</sequence>
<gene>
    <name evidence="12" type="primary">uca</name>
    <name evidence="12" type="ORF">T9R20_03675</name>
</gene>
<dbReference type="PROSITE" id="PS50979">
    <property type="entry name" value="BC"/>
    <property type="match status" value="1"/>
</dbReference>
<comment type="cofactor">
    <cofactor evidence="1">
        <name>biotin</name>
        <dbReference type="ChEBI" id="CHEBI:57586"/>
    </cofactor>
</comment>
<dbReference type="Pfam" id="PF00289">
    <property type="entry name" value="Biotin_carb_N"/>
    <property type="match status" value="1"/>
</dbReference>
<evidence type="ECO:0000256" key="4">
    <source>
        <dbReference type="ARBA" id="ARBA00022801"/>
    </source>
</evidence>
<organism evidence="12 13">
    <name type="scientific">Microbacterium invictum</name>
    <dbReference type="NCBI Taxonomy" id="515415"/>
    <lineage>
        <taxon>Bacteria</taxon>
        <taxon>Bacillati</taxon>
        <taxon>Actinomycetota</taxon>
        <taxon>Actinomycetes</taxon>
        <taxon>Micrococcales</taxon>
        <taxon>Microbacteriaceae</taxon>
        <taxon>Microbacterium</taxon>
    </lineage>
</organism>
<dbReference type="InterPro" id="IPR011761">
    <property type="entry name" value="ATP-grasp"/>
</dbReference>
<dbReference type="SUPFAM" id="SSF52440">
    <property type="entry name" value="PreATP-grasp domain"/>
    <property type="match status" value="1"/>
</dbReference>
<keyword evidence="13" id="KW-1185">Reference proteome</keyword>
<dbReference type="Gene3D" id="2.40.50.100">
    <property type="match status" value="1"/>
</dbReference>
<dbReference type="InterPro" id="IPR016185">
    <property type="entry name" value="PreATP-grasp_dom_sf"/>
</dbReference>